<evidence type="ECO:0000313" key="1">
    <source>
        <dbReference type="EMBL" id="OAY54054.2"/>
    </source>
</evidence>
<evidence type="ECO:0000313" key="2">
    <source>
        <dbReference type="Proteomes" id="UP000091857"/>
    </source>
</evidence>
<gene>
    <name evidence="1" type="ORF">MANES_03G041016v8</name>
</gene>
<dbReference type="Proteomes" id="UP000091857">
    <property type="component" value="Chromosome 3"/>
</dbReference>
<protein>
    <submittedName>
        <fullName evidence="1">Uncharacterized protein</fullName>
    </submittedName>
</protein>
<organism evidence="1 2">
    <name type="scientific">Manihot esculenta</name>
    <name type="common">Cassava</name>
    <name type="synonym">Jatropha manihot</name>
    <dbReference type="NCBI Taxonomy" id="3983"/>
    <lineage>
        <taxon>Eukaryota</taxon>
        <taxon>Viridiplantae</taxon>
        <taxon>Streptophyta</taxon>
        <taxon>Embryophyta</taxon>
        <taxon>Tracheophyta</taxon>
        <taxon>Spermatophyta</taxon>
        <taxon>Magnoliopsida</taxon>
        <taxon>eudicotyledons</taxon>
        <taxon>Gunneridae</taxon>
        <taxon>Pentapetalae</taxon>
        <taxon>rosids</taxon>
        <taxon>fabids</taxon>
        <taxon>Malpighiales</taxon>
        <taxon>Euphorbiaceae</taxon>
        <taxon>Crotonoideae</taxon>
        <taxon>Manihoteae</taxon>
        <taxon>Manihot</taxon>
    </lineage>
</organism>
<sequence length="186" mass="20681">MPASSRVLHSLSEYVASHPILPHRVSLSLLLFFKHVASHPTSPHHVSLSLLLFSFIYGISPNHRSPSPFSPLSQHAMPCPSLPHRVSLFSLLLFFSLLVFLQPTTVFLLFLFLSSVAAVMVLGDKFHYCCVIFSFFQIIASGNSKSMATRIYDPKQGSWVKSLMSCKSTPESKKANQRCVSSNSKL</sequence>
<proteinExistence type="predicted"/>
<dbReference type="EMBL" id="CM004389">
    <property type="protein sequence ID" value="OAY54054.2"/>
    <property type="molecule type" value="Genomic_DNA"/>
</dbReference>
<accession>A0ACC8DUW4</accession>
<name>A0ACC8DUW4_MANES</name>
<comment type="caution">
    <text evidence="1">The sequence shown here is derived from an EMBL/GenBank/DDBJ whole genome shotgun (WGS) entry which is preliminary data.</text>
</comment>
<keyword evidence="2" id="KW-1185">Reference proteome</keyword>
<reference evidence="2" key="1">
    <citation type="journal article" date="2016" name="Nat. Biotechnol.">
        <title>Sequencing wild and cultivated cassava and related species reveals extensive interspecific hybridization and genetic diversity.</title>
        <authorList>
            <person name="Bredeson J.V."/>
            <person name="Lyons J.B."/>
            <person name="Prochnik S.E."/>
            <person name="Wu G.A."/>
            <person name="Ha C.M."/>
            <person name="Edsinger-Gonzales E."/>
            <person name="Grimwood J."/>
            <person name="Schmutz J."/>
            <person name="Rabbi I.Y."/>
            <person name="Egesi C."/>
            <person name="Nauluvula P."/>
            <person name="Lebot V."/>
            <person name="Ndunguru J."/>
            <person name="Mkamilo G."/>
            <person name="Bart R.S."/>
            <person name="Setter T.L."/>
            <person name="Gleadow R.M."/>
            <person name="Kulakow P."/>
            <person name="Ferguson M.E."/>
            <person name="Rounsley S."/>
            <person name="Rokhsar D.S."/>
        </authorList>
    </citation>
    <scope>NUCLEOTIDE SEQUENCE [LARGE SCALE GENOMIC DNA]</scope>
    <source>
        <strain evidence="2">cv. AM560-2</strain>
    </source>
</reference>